<reference evidence="8 9" key="2">
    <citation type="submission" date="2018-03" db="EMBL/GenBank/DDBJ databases">
        <authorList>
            <person name="Keele B.F."/>
        </authorList>
    </citation>
    <scope>NUCLEOTIDE SEQUENCE [LARGE SCALE GENOMIC DNA]</scope>
    <source>
        <strain evidence="8 9">D13</strain>
    </source>
</reference>
<dbReference type="PIRSF" id="PIRSF005496">
    <property type="entry name" value="ATP_hel_hrpB"/>
    <property type="match status" value="1"/>
</dbReference>
<dbReference type="CDD" id="cd17990">
    <property type="entry name" value="DEXHc_HrpB"/>
    <property type="match status" value="1"/>
</dbReference>
<dbReference type="PROSITE" id="PS51192">
    <property type="entry name" value="HELICASE_ATP_BIND_1"/>
    <property type="match status" value="1"/>
</dbReference>
<dbReference type="PANTHER" id="PTHR43519">
    <property type="entry name" value="ATP-DEPENDENT RNA HELICASE HRPB"/>
    <property type="match status" value="1"/>
</dbReference>
<dbReference type="NCBIfam" id="TIGR01970">
    <property type="entry name" value="DEAH_box_HrpB"/>
    <property type="match status" value="1"/>
</dbReference>
<dbReference type="PANTHER" id="PTHR43519:SF1">
    <property type="entry name" value="ATP-DEPENDENT RNA HELICASE HRPB"/>
    <property type="match status" value="1"/>
</dbReference>
<dbReference type="OrthoDB" id="9805617at2"/>
<evidence type="ECO:0000256" key="5">
    <source>
        <dbReference type="SAM" id="MobiDB-lite"/>
    </source>
</evidence>
<dbReference type="EMBL" id="CP027860">
    <property type="protein sequence ID" value="AVP97725.1"/>
    <property type="molecule type" value="Genomic_DNA"/>
</dbReference>
<dbReference type="SUPFAM" id="SSF52540">
    <property type="entry name" value="P-loop containing nucleoside triphosphate hydrolases"/>
    <property type="match status" value="1"/>
</dbReference>
<dbReference type="Gene3D" id="1.20.120.1080">
    <property type="match status" value="1"/>
</dbReference>
<dbReference type="InterPro" id="IPR010225">
    <property type="entry name" value="HrpB"/>
</dbReference>
<dbReference type="InterPro" id="IPR007502">
    <property type="entry name" value="Helicase-assoc_dom"/>
</dbReference>
<dbReference type="SMART" id="SM00487">
    <property type="entry name" value="DEXDc"/>
    <property type="match status" value="1"/>
</dbReference>
<feature type="region of interest" description="Disordered" evidence="5">
    <location>
        <begin position="804"/>
        <end position="824"/>
    </location>
</feature>
<dbReference type="FunFam" id="3.40.50.300:FF:002125">
    <property type="entry name" value="ATP-dependent helicase HrpB"/>
    <property type="match status" value="1"/>
</dbReference>
<evidence type="ECO:0000259" key="6">
    <source>
        <dbReference type="PROSITE" id="PS51192"/>
    </source>
</evidence>
<dbReference type="Gene3D" id="3.40.50.300">
    <property type="entry name" value="P-loop containing nucleotide triphosphate hydrolases"/>
    <property type="match status" value="2"/>
</dbReference>
<dbReference type="RefSeq" id="WP_106891645.1">
    <property type="nucleotide sequence ID" value="NZ_CP027860.1"/>
</dbReference>
<gene>
    <name evidence="8" type="primary">hrpB</name>
    <name evidence="8" type="ORF">C7S18_11175</name>
</gene>
<feature type="domain" description="Helicase ATP-binding" evidence="6">
    <location>
        <begin position="14"/>
        <end position="177"/>
    </location>
</feature>
<dbReference type="PROSITE" id="PS51194">
    <property type="entry name" value="HELICASE_CTER"/>
    <property type="match status" value="1"/>
</dbReference>
<dbReference type="InterPro" id="IPR014001">
    <property type="entry name" value="Helicase_ATP-bd"/>
</dbReference>
<keyword evidence="3 8" id="KW-0347">Helicase</keyword>
<accession>A0A2P1PSB7</accession>
<dbReference type="InterPro" id="IPR027417">
    <property type="entry name" value="P-loop_NTPase"/>
</dbReference>
<evidence type="ECO:0000313" key="8">
    <source>
        <dbReference type="EMBL" id="AVP97725.1"/>
    </source>
</evidence>
<evidence type="ECO:0000256" key="2">
    <source>
        <dbReference type="ARBA" id="ARBA00022801"/>
    </source>
</evidence>
<dbReference type="SMART" id="SM00490">
    <property type="entry name" value="HELICc"/>
    <property type="match status" value="1"/>
</dbReference>
<dbReference type="GO" id="GO:0003676">
    <property type="term" value="F:nucleic acid binding"/>
    <property type="evidence" value="ECO:0007669"/>
    <property type="project" value="InterPro"/>
</dbReference>
<keyword evidence="9" id="KW-1185">Reference proteome</keyword>
<keyword evidence="2" id="KW-0378">Hydrolase</keyword>
<evidence type="ECO:0000256" key="1">
    <source>
        <dbReference type="ARBA" id="ARBA00022741"/>
    </source>
</evidence>
<dbReference type="Pfam" id="PF08482">
    <property type="entry name" value="HrpB_C"/>
    <property type="match status" value="1"/>
</dbReference>
<keyword evidence="4" id="KW-0067">ATP-binding</keyword>
<organism evidence="8 9">
    <name type="scientific">Ahniella affigens</name>
    <dbReference type="NCBI Taxonomy" id="2021234"/>
    <lineage>
        <taxon>Bacteria</taxon>
        <taxon>Pseudomonadati</taxon>
        <taxon>Pseudomonadota</taxon>
        <taxon>Gammaproteobacteria</taxon>
        <taxon>Lysobacterales</taxon>
        <taxon>Rhodanobacteraceae</taxon>
        <taxon>Ahniella</taxon>
    </lineage>
</organism>
<dbReference type="SMART" id="SM00847">
    <property type="entry name" value="HA2"/>
    <property type="match status" value="1"/>
</dbReference>
<dbReference type="InterPro" id="IPR011545">
    <property type="entry name" value="DEAD/DEAH_box_helicase_dom"/>
</dbReference>
<feature type="domain" description="Helicase C-terminal" evidence="7">
    <location>
        <begin position="201"/>
        <end position="362"/>
    </location>
</feature>
<dbReference type="Proteomes" id="UP000241074">
    <property type="component" value="Chromosome"/>
</dbReference>
<dbReference type="CDD" id="cd18791">
    <property type="entry name" value="SF2_C_RHA"/>
    <property type="match status" value="1"/>
</dbReference>
<dbReference type="InterPro" id="IPR013689">
    <property type="entry name" value="RNA_helicase_ATP-dep_HrpB_C"/>
</dbReference>
<evidence type="ECO:0000313" key="9">
    <source>
        <dbReference type="Proteomes" id="UP000241074"/>
    </source>
</evidence>
<name>A0A2P1PSB7_9GAMM</name>
<dbReference type="Pfam" id="PF00270">
    <property type="entry name" value="DEAD"/>
    <property type="match status" value="1"/>
</dbReference>
<dbReference type="InterPro" id="IPR001650">
    <property type="entry name" value="Helicase_C-like"/>
</dbReference>
<evidence type="ECO:0000256" key="4">
    <source>
        <dbReference type="ARBA" id="ARBA00022840"/>
    </source>
</evidence>
<sequence>MSRFPIEPLLPDILATLEHASRLVLEAPPGAGKTTQVPPALLAASWCTGKILMLEPRRIAARAAAGFMAEQRGEEVGGTVGYRIRFENRVSANTRIEVVTEGILTRMLQDDPTLDGISAVLFDEFHERHLHSDLALALCLDVQDSLRPDLRLLVMSATLDGDKLARFLDCPRLTAEGRSFPVTIEHVNARPNESTELHMKRVIKLALEQHEGDLLCFLPGKAEIERTRDHVQAESWPVDVLALHGELNLQEQAAVLRPGERRRVVLATNVAESSLTIPSVRVVIDAGLAREPSFDPGSGMSRLETVSIAQSSATQRAGRAGRVAPGHCYRLWPESQRLEPGTRPELMRVELSGLALEIAAWGSNDLRFLDPPPAGNLAQARDLLMALGALDIDGRLNNHGRALLSLGTHPRLASAAAKAPKSLKSLTCDLIAILEARDPLRGEARFSDDLADRWFALLDFRQNRLDRNRADRHVLAQIDQSSKAWHRRLNCAPGDRDLDRYALGDVLAFAYPDRIARQDPDKPERYQLANGRGAKLRPGAQLYGEPWIVIAEIRYDEKDSSVQRAARLDDRFLKQHFADRFIEQTELRFLRESKAVEGQRVERFAGIVLGSRHVPTPKNAETTKLLVQGIRELGLDVLPWSESQREFCARVEFLRRAAPEQNLPACDDATLLSTLDDWLSPFLDGVTRVSQIDSAQLGEALRSRLDYTQKQLLDREAPREIEVPSGMTRRISYLEGEIPVLAVKLQELFGLADTPRVGCNRVPLLLHLLSPGQKPIQVTRDLKGFWDRTYAEVKKELKGRYPKHPWPDDPWTATATHRAKPRGT</sequence>
<dbReference type="GO" id="GO:0005524">
    <property type="term" value="F:ATP binding"/>
    <property type="evidence" value="ECO:0007669"/>
    <property type="project" value="UniProtKB-KW"/>
</dbReference>
<evidence type="ECO:0000259" key="7">
    <source>
        <dbReference type="PROSITE" id="PS51194"/>
    </source>
</evidence>
<protein>
    <submittedName>
        <fullName evidence="8">ATP-dependent helicase HrpB</fullName>
    </submittedName>
</protein>
<dbReference type="InterPro" id="IPR049614">
    <property type="entry name" value="HrpB_DEXH"/>
</dbReference>
<dbReference type="Pfam" id="PF00271">
    <property type="entry name" value="Helicase_C"/>
    <property type="match status" value="1"/>
</dbReference>
<dbReference type="GO" id="GO:0004386">
    <property type="term" value="F:helicase activity"/>
    <property type="evidence" value="ECO:0007669"/>
    <property type="project" value="UniProtKB-KW"/>
</dbReference>
<dbReference type="GO" id="GO:0016787">
    <property type="term" value="F:hydrolase activity"/>
    <property type="evidence" value="ECO:0007669"/>
    <property type="project" value="UniProtKB-KW"/>
</dbReference>
<keyword evidence="1" id="KW-0547">Nucleotide-binding</keyword>
<proteinExistence type="predicted"/>
<dbReference type="KEGG" id="xba:C7S18_11175"/>
<reference evidence="8 9" key="1">
    <citation type="submission" date="2018-03" db="EMBL/GenBank/DDBJ databases">
        <title>Ahniella affigens gen. nov., sp. nov., a gammaproteobacterium isolated from sandy soil near a stream.</title>
        <authorList>
            <person name="Ko Y."/>
            <person name="Kim J.-H."/>
        </authorList>
    </citation>
    <scope>NUCLEOTIDE SEQUENCE [LARGE SCALE GENOMIC DNA]</scope>
    <source>
        <strain evidence="8 9">D13</strain>
    </source>
</reference>
<dbReference type="AlphaFoldDB" id="A0A2P1PSB7"/>
<evidence type="ECO:0000256" key="3">
    <source>
        <dbReference type="ARBA" id="ARBA00022806"/>
    </source>
</evidence>